<dbReference type="Proteomes" id="UP001300496">
    <property type="component" value="Unassembled WGS sequence"/>
</dbReference>
<evidence type="ECO:0000313" key="1">
    <source>
        <dbReference type="EMBL" id="MCT9001016.1"/>
    </source>
</evidence>
<dbReference type="EMBL" id="JAODOR010000002">
    <property type="protein sequence ID" value="MCT9001016.1"/>
    <property type="molecule type" value="Genomic_DNA"/>
</dbReference>
<comment type="caution">
    <text evidence="1">The sequence shown here is derived from an EMBL/GenBank/DDBJ whole genome shotgun (WGS) entry which is preliminary data.</text>
</comment>
<protein>
    <submittedName>
        <fullName evidence="1">Protein-L-isoaspartate carboxylmethyltransferase</fullName>
    </submittedName>
</protein>
<evidence type="ECO:0000313" key="2">
    <source>
        <dbReference type="Proteomes" id="UP001300496"/>
    </source>
</evidence>
<keyword evidence="2" id="KW-1185">Reference proteome</keyword>
<dbReference type="RefSeq" id="WP_261605575.1">
    <property type="nucleotide sequence ID" value="NZ_JAODOR010000002.1"/>
</dbReference>
<sequence>MPYRDQARVQSWVEQFRSEQHVDTAVDVLEKDFTAGPESGLVVVTLRTVSTVTYIQPVISDGIPKWVVTFEPRAETFDLDSVAVSQLAQDLLALASLCTYLQLKTDEALIASS</sequence>
<proteinExistence type="predicted"/>
<accession>A0ABT2P8N9</accession>
<organism evidence="1 2">
    <name type="scientific">Microbacterium memoriense</name>
    <dbReference type="NCBI Taxonomy" id="2978350"/>
    <lineage>
        <taxon>Bacteria</taxon>
        <taxon>Bacillati</taxon>
        <taxon>Actinomycetota</taxon>
        <taxon>Actinomycetes</taxon>
        <taxon>Micrococcales</taxon>
        <taxon>Microbacteriaceae</taxon>
        <taxon>Microbacterium</taxon>
    </lineage>
</organism>
<gene>
    <name evidence="1" type="ORF">N4R40_01370</name>
</gene>
<reference evidence="1 2" key="1">
    <citation type="journal article" date="2024" name="Int. J. Syst. Evol. Microbiol.">
        <title>Microbacterium memoriense sp. nov., a member of the Actinomycetota from marine beach sediment of the north coast of Portugal.</title>
        <authorList>
            <person name="Santos J.D.N.D."/>
            <person name="Klimek D."/>
            <person name="Calusinska M."/>
            <person name="Lobo-da-Cunha A."/>
            <person name="Catita J."/>
            <person name="Goncalves H."/>
            <person name="Gonzalez I."/>
            <person name="Lage O.M."/>
        </authorList>
    </citation>
    <scope>NUCLEOTIDE SEQUENCE [LARGE SCALE GENOMIC DNA]</scope>
    <source>
        <strain evidence="1 2">PMIC_1C1B</strain>
    </source>
</reference>
<name>A0ABT2P8N9_9MICO</name>